<dbReference type="InterPro" id="IPR030391">
    <property type="entry name" value="MeTrfase_TrmA_CS"/>
</dbReference>
<sequence length="420" mass="47117">KGGLPGETVLAEITRSKARYDQGVVREVVKRSPLRVQAPCAHFETCGGCTWQDLAYDQQLIFKRKQVVDCIERLGGLTGVEVLPAVGCDDSFWYRNKMEFSFHVDPGGDFTLGLHERGRFDRIFDLQQCYLQSEVSNSIVNWLRDYVRREQIPVYDVKFHRGYMRFVVIRQTKRTGQLMVNVVTNYGEFPEVGRFVSELRQAAPEITTIVHNQNGQKSNIATGEQETVLFGAGYVEEMVLGRRFRIGANTFFQTNSLQAERLYRAAFDELKPAANEDILDLYCGTGAISILLAGMAQSVTGVELVAASVAAAKENAALNGLVNCRFVESDVTLFLKELGDNRQFPVIVIDPPRAGLHPKALKRIIEYSPRKLLYISCNPATFARDVREAVAAGYVLTRVIPVDMFPHTMHIEVVGLLQRS</sequence>
<keyword evidence="1 4" id="KW-0489">Methyltransferase</keyword>
<proteinExistence type="inferred from homology"/>
<keyword evidence="2 4" id="KW-0808">Transferase</keyword>
<dbReference type="Gene3D" id="2.40.50.1070">
    <property type="match status" value="1"/>
</dbReference>
<dbReference type="PANTHER" id="PTHR11061:SF30">
    <property type="entry name" value="TRNA (URACIL(54)-C(5))-METHYLTRANSFERASE"/>
    <property type="match status" value="1"/>
</dbReference>
<evidence type="ECO:0000256" key="1">
    <source>
        <dbReference type="ARBA" id="ARBA00022603"/>
    </source>
</evidence>
<dbReference type="SUPFAM" id="SSF53335">
    <property type="entry name" value="S-adenosyl-L-methionine-dependent methyltransferases"/>
    <property type="match status" value="1"/>
</dbReference>
<feature type="binding site" evidence="4">
    <location>
        <position position="253"/>
    </location>
    <ligand>
        <name>S-adenosyl-L-methionine</name>
        <dbReference type="ChEBI" id="CHEBI:59789"/>
    </ligand>
</feature>
<evidence type="ECO:0000313" key="6">
    <source>
        <dbReference type="EMBL" id="PWB70593.1"/>
    </source>
</evidence>
<dbReference type="InterPro" id="IPR012340">
    <property type="entry name" value="NA-bd_OB-fold"/>
</dbReference>
<dbReference type="PROSITE" id="PS01231">
    <property type="entry name" value="TRMA_2"/>
    <property type="match status" value="1"/>
</dbReference>
<dbReference type="CDD" id="cd02440">
    <property type="entry name" value="AdoMet_MTases"/>
    <property type="match status" value="1"/>
</dbReference>
<dbReference type="PROSITE" id="PS01230">
    <property type="entry name" value="TRMA_1"/>
    <property type="match status" value="1"/>
</dbReference>
<name>A0A855WZN6_9BACT</name>
<dbReference type="InterPro" id="IPR030390">
    <property type="entry name" value="MeTrfase_TrmA_AS"/>
</dbReference>
<dbReference type="GO" id="GO:0001510">
    <property type="term" value="P:RNA methylation"/>
    <property type="evidence" value="ECO:0007669"/>
    <property type="project" value="UniProtKB-ARBA"/>
</dbReference>
<dbReference type="GO" id="GO:0008173">
    <property type="term" value="F:RNA methyltransferase activity"/>
    <property type="evidence" value="ECO:0007669"/>
    <property type="project" value="InterPro"/>
</dbReference>
<accession>A0A855WZN6</accession>
<keyword evidence="3 4" id="KW-0949">S-adenosyl-L-methionine</keyword>
<evidence type="ECO:0000256" key="3">
    <source>
        <dbReference type="ARBA" id="ARBA00022691"/>
    </source>
</evidence>
<feature type="binding site" evidence="4">
    <location>
        <position position="303"/>
    </location>
    <ligand>
        <name>S-adenosyl-L-methionine</name>
        <dbReference type="ChEBI" id="CHEBI:59789"/>
    </ligand>
</feature>
<feature type="binding site" evidence="4">
    <location>
        <position position="350"/>
    </location>
    <ligand>
        <name>S-adenosyl-L-methionine</name>
        <dbReference type="ChEBI" id="CHEBI:59789"/>
    </ligand>
</feature>
<evidence type="ECO:0000256" key="2">
    <source>
        <dbReference type="ARBA" id="ARBA00022679"/>
    </source>
</evidence>
<dbReference type="InterPro" id="IPR029063">
    <property type="entry name" value="SAM-dependent_MTases_sf"/>
</dbReference>
<feature type="binding site" evidence="4">
    <location>
        <position position="282"/>
    </location>
    <ligand>
        <name>S-adenosyl-L-methionine</name>
        <dbReference type="ChEBI" id="CHEBI:59789"/>
    </ligand>
</feature>
<comment type="caution">
    <text evidence="6">The sequence shown here is derived from an EMBL/GenBank/DDBJ whole genome shotgun (WGS) entry which is preliminary data.</text>
</comment>
<dbReference type="Pfam" id="PF05958">
    <property type="entry name" value="tRNA_U5-meth_tr"/>
    <property type="match status" value="1"/>
</dbReference>
<evidence type="ECO:0000256" key="4">
    <source>
        <dbReference type="PROSITE-ProRule" id="PRU01024"/>
    </source>
</evidence>
<organism evidence="6 7">
    <name type="scientific">candidate division GN15 bacterium</name>
    <dbReference type="NCBI Taxonomy" id="2072418"/>
    <lineage>
        <taxon>Bacteria</taxon>
        <taxon>candidate division GN15</taxon>
    </lineage>
</organism>
<dbReference type="PROSITE" id="PS51687">
    <property type="entry name" value="SAM_MT_RNA_M5U"/>
    <property type="match status" value="1"/>
</dbReference>
<dbReference type="Gene3D" id="2.40.50.140">
    <property type="entry name" value="Nucleic acid-binding proteins"/>
    <property type="match status" value="1"/>
</dbReference>
<dbReference type="NCBIfam" id="TIGR00479">
    <property type="entry name" value="rumA"/>
    <property type="match status" value="1"/>
</dbReference>
<dbReference type="Proteomes" id="UP000250918">
    <property type="component" value="Unassembled WGS sequence"/>
</dbReference>
<feature type="active site" description="Nucleophile" evidence="4">
    <location>
        <position position="377"/>
    </location>
</feature>
<dbReference type="FunFam" id="3.40.50.150:FF:000009">
    <property type="entry name" value="23S rRNA (Uracil(1939)-C(5))-methyltransferase RlmD"/>
    <property type="match status" value="1"/>
</dbReference>
<feature type="non-terminal residue" evidence="6">
    <location>
        <position position="1"/>
    </location>
</feature>
<dbReference type="AlphaFoldDB" id="A0A855WZN6"/>
<evidence type="ECO:0000256" key="5">
    <source>
        <dbReference type="PROSITE-ProRule" id="PRU10015"/>
    </source>
</evidence>
<protein>
    <submittedName>
        <fullName evidence="6">23S rRNA (Uracil(1939)-C(5))-methyltransferase RlmD</fullName>
    </submittedName>
</protein>
<dbReference type="FunFam" id="2.40.50.1070:FF:000003">
    <property type="entry name" value="23S rRNA (Uracil-5-)-methyltransferase RumA"/>
    <property type="match status" value="1"/>
</dbReference>
<feature type="active site" evidence="5">
    <location>
        <position position="377"/>
    </location>
</feature>
<dbReference type="PANTHER" id="PTHR11061">
    <property type="entry name" value="RNA M5U METHYLTRANSFERASE"/>
    <property type="match status" value="1"/>
</dbReference>
<gene>
    <name evidence="6" type="ORF">C3F09_08885</name>
</gene>
<evidence type="ECO:0000313" key="7">
    <source>
        <dbReference type="Proteomes" id="UP000250918"/>
    </source>
</evidence>
<reference evidence="6 7" key="1">
    <citation type="journal article" date="2018" name="ISME J.">
        <title>A methanotrophic archaeon couples anaerobic oxidation of methane to Fe(III) reduction.</title>
        <authorList>
            <person name="Cai C."/>
            <person name="Leu A.O."/>
            <person name="Xie G.J."/>
            <person name="Guo J."/>
            <person name="Feng Y."/>
            <person name="Zhao J.X."/>
            <person name="Tyson G.W."/>
            <person name="Yuan Z."/>
            <person name="Hu S."/>
        </authorList>
    </citation>
    <scope>NUCLEOTIDE SEQUENCE [LARGE SCALE GENOMIC DNA]</scope>
    <source>
        <strain evidence="6">FeB_12</strain>
    </source>
</reference>
<dbReference type="GO" id="GO:0006396">
    <property type="term" value="P:RNA processing"/>
    <property type="evidence" value="ECO:0007669"/>
    <property type="project" value="InterPro"/>
</dbReference>
<dbReference type="EMBL" id="PQAP01000140">
    <property type="protein sequence ID" value="PWB70593.1"/>
    <property type="molecule type" value="Genomic_DNA"/>
</dbReference>
<dbReference type="Gene3D" id="3.40.50.150">
    <property type="entry name" value="Vaccinia Virus protein VP39"/>
    <property type="match status" value="1"/>
</dbReference>
<dbReference type="InterPro" id="IPR010280">
    <property type="entry name" value="U5_MeTrfase_fam"/>
</dbReference>
<comment type="similarity">
    <text evidence="4">Belongs to the class I-like SAM-binding methyltransferase superfamily. RNA M5U methyltransferase family.</text>
</comment>
<dbReference type="GO" id="GO:0008757">
    <property type="term" value="F:S-adenosylmethionine-dependent methyltransferase activity"/>
    <property type="evidence" value="ECO:0007669"/>
    <property type="project" value="UniProtKB-ARBA"/>
</dbReference>